<evidence type="ECO:0000259" key="8">
    <source>
        <dbReference type="Pfam" id="PF00924"/>
    </source>
</evidence>
<dbReference type="InterPro" id="IPR010920">
    <property type="entry name" value="LSM_dom_sf"/>
</dbReference>
<gene>
    <name evidence="11" type="ORF">PTI45_03909</name>
</gene>
<evidence type="ECO:0000256" key="3">
    <source>
        <dbReference type="ARBA" id="ARBA00022475"/>
    </source>
</evidence>
<feature type="domain" description="Mechanosensitive ion channel MscS" evidence="8">
    <location>
        <begin position="186"/>
        <end position="251"/>
    </location>
</feature>
<dbReference type="SUPFAM" id="SSF82861">
    <property type="entry name" value="Mechanosensitive channel protein MscS (YggB), transmembrane region"/>
    <property type="match status" value="1"/>
</dbReference>
<dbReference type="STRING" id="1886670.PTI45_03909"/>
<comment type="caution">
    <text evidence="11">The sequence shown here is derived from an EMBL/GenBank/DDBJ whole genome shotgun (WGS) entry which is preliminary data.</text>
</comment>
<dbReference type="GO" id="GO:0005886">
    <property type="term" value="C:plasma membrane"/>
    <property type="evidence" value="ECO:0007669"/>
    <property type="project" value="UniProtKB-SubCell"/>
</dbReference>
<dbReference type="Pfam" id="PF00924">
    <property type="entry name" value="MS_channel_2nd"/>
    <property type="match status" value="1"/>
</dbReference>
<dbReference type="Pfam" id="PF21088">
    <property type="entry name" value="MS_channel_1st"/>
    <property type="match status" value="1"/>
</dbReference>
<evidence type="ECO:0000256" key="4">
    <source>
        <dbReference type="ARBA" id="ARBA00022692"/>
    </source>
</evidence>
<protein>
    <submittedName>
        <fullName evidence="11">Putative MscS family protein YhdY</fullName>
    </submittedName>
</protein>
<feature type="domain" description="Mechanosensitive ion channel MscS C-terminal" evidence="9">
    <location>
        <begin position="260"/>
        <end position="344"/>
    </location>
</feature>
<dbReference type="AlphaFoldDB" id="A0A1E3KZ45"/>
<evidence type="ECO:0000256" key="5">
    <source>
        <dbReference type="ARBA" id="ARBA00022989"/>
    </source>
</evidence>
<evidence type="ECO:0000313" key="12">
    <source>
        <dbReference type="Proteomes" id="UP000094578"/>
    </source>
</evidence>
<dbReference type="InterPro" id="IPR049142">
    <property type="entry name" value="MS_channel_1st"/>
</dbReference>
<feature type="transmembrane region" description="Helical" evidence="7">
    <location>
        <begin position="136"/>
        <end position="157"/>
    </location>
</feature>
<keyword evidence="3" id="KW-1003">Cell membrane</keyword>
<feature type="transmembrane region" description="Helical" evidence="7">
    <location>
        <begin position="97"/>
        <end position="115"/>
    </location>
</feature>
<dbReference type="Proteomes" id="UP000094578">
    <property type="component" value="Unassembled WGS sequence"/>
</dbReference>
<dbReference type="PANTHER" id="PTHR43634:SF2">
    <property type="entry name" value="LOW CONDUCTANCE MECHANOSENSITIVE CHANNEL YNAI"/>
    <property type="match status" value="1"/>
</dbReference>
<sequence>MYFYSLWDNLVAWYYNIRWIDLLVSIAILIVFLAFRKLFTRYLFTFVLRRFDSHLAVLRWLQAFERPLQAFFTLIGTYLALRYFMHEQWTFIIGIDRIYRSIGIILLGWGIYNVSASSSLMLESMSKRFGLDATSMIIPFLSKVLRVIVVVLVITIVGGEWGFSINGLVAGMGLGSLAVALAAQETLSNVIAGIIIILERPFSKGDWISTPDIEGIVEDITFRSSKIRTFTDALVIVPNSKLAAQPITNGSQMGKRKISFPLRVALDSNRDALARVVSRIQSELDTDDNVVADSAMVKFNEFNESSLGILVQCFTKTAAWGENLEYRQHLNLMILDILEEEKVKLAYPTQRIVMQEVEASS</sequence>
<keyword evidence="12" id="KW-1185">Reference proteome</keyword>
<evidence type="ECO:0000259" key="9">
    <source>
        <dbReference type="Pfam" id="PF21082"/>
    </source>
</evidence>
<dbReference type="Pfam" id="PF21082">
    <property type="entry name" value="MS_channel_3rd"/>
    <property type="match status" value="1"/>
</dbReference>
<dbReference type="InterPro" id="IPR011014">
    <property type="entry name" value="MscS_channel_TM-2"/>
</dbReference>
<dbReference type="InterPro" id="IPR011066">
    <property type="entry name" value="MscS_channel_C_sf"/>
</dbReference>
<comment type="similarity">
    <text evidence="2">Belongs to the MscS (TC 1.A.23) family.</text>
</comment>
<evidence type="ECO:0000256" key="2">
    <source>
        <dbReference type="ARBA" id="ARBA00008017"/>
    </source>
</evidence>
<keyword evidence="6 7" id="KW-0472">Membrane</keyword>
<dbReference type="EMBL" id="MDER01000075">
    <property type="protein sequence ID" value="ODP26807.1"/>
    <property type="molecule type" value="Genomic_DNA"/>
</dbReference>
<keyword evidence="5 7" id="KW-1133">Transmembrane helix</keyword>
<dbReference type="SUPFAM" id="SSF82689">
    <property type="entry name" value="Mechanosensitive channel protein MscS (YggB), C-terminal domain"/>
    <property type="match status" value="1"/>
</dbReference>
<feature type="domain" description="Mechanosensitive ion channel transmembrane helices 2/3" evidence="10">
    <location>
        <begin position="143"/>
        <end position="184"/>
    </location>
</feature>
<dbReference type="Gene3D" id="2.30.30.60">
    <property type="match status" value="1"/>
</dbReference>
<dbReference type="PATRIC" id="fig|1886670.3.peg.3936"/>
<dbReference type="Gene3D" id="1.10.287.1260">
    <property type="match status" value="1"/>
</dbReference>
<dbReference type="InterPro" id="IPR049278">
    <property type="entry name" value="MS_channel_C"/>
</dbReference>
<dbReference type="InterPro" id="IPR006686">
    <property type="entry name" value="MscS_channel_CS"/>
</dbReference>
<dbReference type="InterPro" id="IPR006685">
    <property type="entry name" value="MscS_channel_2nd"/>
</dbReference>
<dbReference type="InterPro" id="IPR023408">
    <property type="entry name" value="MscS_beta-dom_sf"/>
</dbReference>
<proteinExistence type="inferred from homology"/>
<organism evidence="11 12">
    <name type="scientific">Paenibacillus nuruki</name>
    <dbReference type="NCBI Taxonomy" id="1886670"/>
    <lineage>
        <taxon>Bacteria</taxon>
        <taxon>Bacillati</taxon>
        <taxon>Bacillota</taxon>
        <taxon>Bacilli</taxon>
        <taxon>Bacillales</taxon>
        <taxon>Paenibacillaceae</taxon>
        <taxon>Paenibacillus</taxon>
    </lineage>
</organism>
<dbReference type="PROSITE" id="PS01246">
    <property type="entry name" value="UPF0003"/>
    <property type="match status" value="1"/>
</dbReference>
<dbReference type="InterPro" id="IPR045042">
    <property type="entry name" value="YnaI-like"/>
</dbReference>
<comment type="subcellular location">
    <subcellularLocation>
        <location evidence="1">Cell membrane</location>
        <topology evidence="1">Multi-pass membrane protein</topology>
    </subcellularLocation>
</comment>
<evidence type="ECO:0000256" key="1">
    <source>
        <dbReference type="ARBA" id="ARBA00004651"/>
    </source>
</evidence>
<feature type="transmembrane region" description="Helical" evidence="7">
    <location>
        <begin position="12"/>
        <end position="35"/>
    </location>
</feature>
<dbReference type="Gene3D" id="3.30.70.100">
    <property type="match status" value="1"/>
</dbReference>
<evidence type="ECO:0000256" key="7">
    <source>
        <dbReference type="SAM" id="Phobius"/>
    </source>
</evidence>
<dbReference type="PANTHER" id="PTHR43634">
    <property type="entry name" value="OW CONDUCTANCE MECHANOSENSITIVE CHANNEL"/>
    <property type="match status" value="1"/>
</dbReference>
<accession>A0A1E3KZ45</accession>
<evidence type="ECO:0000256" key="6">
    <source>
        <dbReference type="ARBA" id="ARBA00023136"/>
    </source>
</evidence>
<dbReference type="GO" id="GO:0055085">
    <property type="term" value="P:transmembrane transport"/>
    <property type="evidence" value="ECO:0007669"/>
    <property type="project" value="InterPro"/>
</dbReference>
<evidence type="ECO:0000313" key="11">
    <source>
        <dbReference type="EMBL" id="ODP26807.1"/>
    </source>
</evidence>
<feature type="transmembrane region" description="Helical" evidence="7">
    <location>
        <begin position="68"/>
        <end position="85"/>
    </location>
</feature>
<evidence type="ECO:0000259" key="10">
    <source>
        <dbReference type="Pfam" id="PF21088"/>
    </source>
</evidence>
<reference evidence="11 12" key="1">
    <citation type="submission" date="2016-08" db="EMBL/GenBank/DDBJ databases">
        <title>Genome sequencing of Paenibacillus sp. TI45-13ar, isolated from Korean traditional nuruk.</title>
        <authorList>
            <person name="Kim S.-J."/>
        </authorList>
    </citation>
    <scope>NUCLEOTIDE SEQUENCE [LARGE SCALE GENOMIC DNA]</scope>
    <source>
        <strain evidence="11 12">TI45-13ar</strain>
    </source>
</reference>
<dbReference type="SUPFAM" id="SSF50182">
    <property type="entry name" value="Sm-like ribonucleoproteins"/>
    <property type="match status" value="1"/>
</dbReference>
<name>A0A1E3KZ45_9BACL</name>
<keyword evidence="4 7" id="KW-0812">Transmembrane</keyword>